<feature type="domain" description="Spondin" evidence="18">
    <location>
        <begin position="194"/>
        <end position="392"/>
    </location>
</feature>
<comment type="caution">
    <text evidence="19">The sequence shown here is derived from an EMBL/GenBank/DDBJ whole genome shotgun (WGS) entry which is preliminary data.</text>
</comment>
<evidence type="ECO:0000256" key="14">
    <source>
        <dbReference type="SAM" id="MobiDB-lite"/>
    </source>
</evidence>
<keyword evidence="20" id="KW-1185">Reference proteome</keyword>
<evidence type="ECO:0000256" key="1">
    <source>
        <dbReference type="ARBA" id="ARBA00004498"/>
    </source>
</evidence>
<feature type="domain" description="BPTI/Kunitz inhibitor" evidence="16">
    <location>
        <begin position="645"/>
        <end position="695"/>
    </location>
</feature>
<dbReference type="InterPro" id="IPR009465">
    <property type="entry name" value="Spondin_N"/>
</dbReference>
<dbReference type="Pfam" id="PF00090">
    <property type="entry name" value="TSP_1"/>
    <property type="match status" value="2"/>
</dbReference>
<keyword evidence="7 15" id="KW-0732">Signal</keyword>
<keyword evidence="5" id="KW-0646">Protease inhibitor</keyword>
<evidence type="ECO:0000256" key="3">
    <source>
        <dbReference type="ARBA" id="ARBA00022525"/>
    </source>
</evidence>
<gene>
    <name evidence="19" type="primary">SPON1</name>
    <name evidence="19" type="ORF">FJT64_000644</name>
</gene>
<dbReference type="InterPro" id="IPR000884">
    <property type="entry name" value="TSP1_rpt"/>
</dbReference>
<dbReference type="PRINTS" id="PR00759">
    <property type="entry name" value="BASICPTASE"/>
</dbReference>
<dbReference type="Pfam" id="PF19028">
    <property type="entry name" value="TSP1_spondin"/>
    <property type="match status" value="2"/>
</dbReference>
<keyword evidence="9" id="KW-0130">Cell adhesion</keyword>
<dbReference type="NCBIfam" id="NF038123">
    <property type="entry name" value="NF038123_dom"/>
    <property type="match status" value="1"/>
</dbReference>
<dbReference type="PANTHER" id="PTHR11311:SF23">
    <property type="entry name" value="SPONDIN-1"/>
    <property type="match status" value="1"/>
</dbReference>
<dbReference type="SMART" id="SM00131">
    <property type="entry name" value="KU"/>
    <property type="match status" value="1"/>
</dbReference>
<evidence type="ECO:0000256" key="6">
    <source>
        <dbReference type="ARBA" id="ARBA00022723"/>
    </source>
</evidence>
<reference evidence="19 20" key="1">
    <citation type="submission" date="2019-07" db="EMBL/GenBank/DDBJ databases">
        <title>Draft genome assembly of a fouling barnacle, Amphibalanus amphitrite (Darwin, 1854): The first reference genome for Thecostraca.</title>
        <authorList>
            <person name="Kim W."/>
        </authorList>
    </citation>
    <scope>NUCLEOTIDE SEQUENCE [LARGE SCALE GENOMIC DNA]</scope>
    <source>
        <strain evidence="19">SNU_AA5</strain>
        <tissue evidence="19">Soma without cirri and trophi</tissue>
    </source>
</reference>
<dbReference type="PANTHER" id="PTHR11311">
    <property type="entry name" value="SPONDIN"/>
    <property type="match status" value="1"/>
</dbReference>
<organism evidence="19 20">
    <name type="scientific">Amphibalanus amphitrite</name>
    <name type="common">Striped barnacle</name>
    <name type="synonym">Balanus amphitrite</name>
    <dbReference type="NCBI Taxonomy" id="1232801"/>
    <lineage>
        <taxon>Eukaryota</taxon>
        <taxon>Metazoa</taxon>
        <taxon>Ecdysozoa</taxon>
        <taxon>Arthropoda</taxon>
        <taxon>Crustacea</taxon>
        <taxon>Multicrustacea</taxon>
        <taxon>Cirripedia</taxon>
        <taxon>Thoracica</taxon>
        <taxon>Thoracicalcarea</taxon>
        <taxon>Balanomorpha</taxon>
        <taxon>Balanoidea</taxon>
        <taxon>Balanidae</taxon>
        <taxon>Amphibalaninae</taxon>
        <taxon>Amphibalanus</taxon>
    </lineage>
</organism>
<evidence type="ECO:0000256" key="13">
    <source>
        <dbReference type="ARBA" id="ARBA00030964"/>
    </source>
</evidence>
<keyword evidence="6" id="KW-0479">Metal-binding</keyword>
<dbReference type="Gene3D" id="2.20.100.10">
    <property type="entry name" value="Thrombospondin type-1 (TSP1) repeat"/>
    <property type="match status" value="4"/>
</dbReference>
<keyword evidence="12" id="KW-0325">Glycoprotein</keyword>
<dbReference type="OrthoDB" id="347314at2759"/>
<dbReference type="InterPro" id="IPR002223">
    <property type="entry name" value="Kunitz_BPTI"/>
</dbReference>
<dbReference type="Gene3D" id="2.60.40.4060">
    <property type="entry name" value="Reeler domain"/>
    <property type="match status" value="1"/>
</dbReference>
<evidence type="ECO:0000259" key="17">
    <source>
        <dbReference type="PROSITE" id="PS51019"/>
    </source>
</evidence>
<evidence type="ECO:0000256" key="10">
    <source>
        <dbReference type="ARBA" id="ARBA00022900"/>
    </source>
</evidence>
<evidence type="ECO:0000256" key="7">
    <source>
        <dbReference type="ARBA" id="ARBA00022729"/>
    </source>
</evidence>
<dbReference type="GO" id="GO:0046872">
    <property type="term" value="F:metal ion binding"/>
    <property type="evidence" value="ECO:0007669"/>
    <property type="project" value="UniProtKB-KW"/>
</dbReference>
<feature type="region of interest" description="Disordered" evidence="14">
    <location>
        <begin position="168"/>
        <end position="191"/>
    </location>
</feature>
<evidence type="ECO:0000313" key="20">
    <source>
        <dbReference type="Proteomes" id="UP000440578"/>
    </source>
</evidence>
<keyword evidence="11" id="KW-1015">Disulfide bond</keyword>
<dbReference type="GO" id="GO:0031012">
    <property type="term" value="C:extracellular matrix"/>
    <property type="evidence" value="ECO:0007669"/>
    <property type="project" value="TreeGrafter"/>
</dbReference>
<evidence type="ECO:0000256" key="12">
    <source>
        <dbReference type="ARBA" id="ARBA00023180"/>
    </source>
</evidence>
<dbReference type="InterPro" id="IPR020901">
    <property type="entry name" value="Prtase_inh_Kunz-CS"/>
</dbReference>
<dbReference type="PROSITE" id="PS50279">
    <property type="entry name" value="BPTI_KUNITZ_2"/>
    <property type="match status" value="1"/>
</dbReference>
<evidence type="ECO:0000259" key="16">
    <source>
        <dbReference type="PROSITE" id="PS50279"/>
    </source>
</evidence>
<feature type="compositionally biased region" description="Low complexity" evidence="14">
    <location>
        <begin position="179"/>
        <end position="191"/>
    </location>
</feature>
<dbReference type="Pfam" id="PF00014">
    <property type="entry name" value="Kunitz_BPTI"/>
    <property type="match status" value="1"/>
</dbReference>
<comment type="subcellular location">
    <subcellularLocation>
        <location evidence="1">Secreted</location>
        <location evidence="1">Extracellular space</location>
        <location evidence="1">Extracellular matrix</location>
    </subcellularLocation>
</comment>
<evidence type="ECO:0000256" key="8">
    <source>
        <dbReference type="ARBA" id="ARBA00022737"/>
    </source>
</evidence>
<dbReference type="SUPFAM" id="SSF82895">
    <property type="entry name" value="TSP-1 type 1 repeat"/>
    <property type="match status" value="4"/>
</dbReference>
<evidence type="ECO:0000256" key="15">
    <source>
        <dbReference type="SAM" id="SignalP"/>
    </source>
</evidence>
<dbReference type="SUPFAM" id="SSF57362">
    <property type="entry name" value="BPTI-like"/>
    <property type="match status" value="1"/>
</dbReference>
<feature type="chain" id="PRO_5025570026" description="Spondin-1" evidence="15">
    <location>
        <begin position="24"/>
        <end position="777"/>
    </location>
</feature>
<name>A0A6A4VLI3_AMPAM</name>
<dbReference type="InterPro" id="IPR038678">
    <property type="entry name" value="Spondin_N_sf"/>
</dbReference>
<dbReference type="Gene3D" id="4.10.410.10">
    <property type="entry name" value="Pancreatic trypsin inhibitor Kunitz domain"/>
    <property type="match status" value="1"/>
</dbReference>
<dbReference type="PROSITE" id="PS51019">
    <property type="entry name" value="REELIN"/>
    <property type="match status" value="1"/>
</dbReference>
<evidence type="ECO:0000313" key="19">
    <source>
        <dbReference type="EMBL" id="KAF0295396.1"/>
    </source>
</evidence>
<keyword evidence="10" id="KW-0722">Serine protease inhibitor</keyword>
<dbReference type="CDD" id="cd00109">
    <property type="entry name" value="Kunitz-type"/>
    <property type="match status" value="1"/>
</dbReference>
<dbReference type="Pfam" id="PF02014">
    <property type="entry name" value="Reeler"/>
    <property type="match status" value="1"/>
</dbReference>
<dbReference type="InterPro" id="IPR042307">
    <property type="entry name" value="Reeler_sf"/>
</dbReference>
<keyword evidence="3" id="KW-0964">Secreted</keyword>
<evidence type="ECO:0000256" key="5">
    <source>
        <dbReference type="ARBA" id="ARBA00022690"/>
    </source>
</evidence>
<dbReference type="GO" id="GO:0007155">
    <property type="term" value="P:cell adhesion"/>
    <property type="evidence" value="ECO:0007669"/>
    <property type="project" value="UniProtKB-KW"/>
</dbReference>
<dbReference type="InterPro" id="IPR002861">
    <property type="entry name" value="Reeler_dom"/>
</dbReference>
<dbReference type="CDD" id="cd08544">
    <property type="entry name" value="Reeler"/>
    <property type="match status" value="1"/>
</dbReference>
<proteinExistence type="predicted"/>
<feature type="domain" description="Reelin" evidence="17">
    <location>
        <begin position="11"/>
        <end position="181"/>
    </location>
</feature>
<dbReference type="Pfam" id="PF06468">
    <property type="entry name" value="Spond_N"/>
    <property type="match status" value="1"/>
</dbReference>
<evidence type="ECO:0000256" key="11">
    <source>
        <dbReference type="ARBA" id="ARBA00023157"/>
    </source>
</evidence>
<dbReference type="Gene3D" id="2.60.40.2130">
    <property type="entry name" value="F-spondin domain"/>
    <property type="match status" value="1"/>
</dbReference>
<evidence type="ECO:0000256" key="2">
    <source>
        <dbReference type="ARBA" id="ARBA00019594"/>
    </source>
</evidence>
<dbReference type="Proteomes" id="UP000440578">
    <property type="component" value="Unassembled WGS sequence"/>
</dbReference>
<accession>A0A6A4VLI3</accession>
<sequence>MAPSGVSVVLLLVLVLVSAPAAAQRCNREPPDRNTAKTAGGGGFRIKFSGGVDTYTPGTIYTVKLMGWRTQYLAEKFTAFSLVAENSRTGGSSVRDAGSFQVFGFGLAKFDPNCPNMVTQTSTVPKTEAEVLWMAPRAGAGCVTFKAVVVRSRYVWYMDDEGLTKELCEEGSSHRPPRQHQQQEQSHQQQQQQAEGTCCACDEAKYELRFDGLWSRESHPKDFPRNEWLTHFSDVLVASHVPDVSMWQEGEPASDGLKQVAEYGYTRKLEQEMKVKATANVFLQGRALRTLTRAKGLWHPNVQGTTAVDFKVDKKRHHFSAVTMLGPSPDWILGVSGLNLCLKNCSWMEEKVIDLGLYDAGTDSGISYESPNAPETQRQPVRAITAEWPADPRAPFFGAPAAPVARITLTRTRVIPRSCDHQPDVGRHASGADDLPRDDRPECMVTPWSDWSECSVTCGEGLSMRTREYKLPAKAQMMNCKQQLVEKVLCDAPLTCDGRPRPVSDHSGLGELSGLCAMSSWSAWSPCSVTCGQGFRMRRRNYLDRMGRKKCFHDTEEKEKCMAVQAECPETEEEEVDSACPVTDWSFWSPCSVTCGSGQRVRARLLLLPEREQAQCQHVRLMDKGPCEAARSSCTLDMMEAKRVCMLPREMGPCRGNFERWYFEPMKGMCVRFVYGGCRGNQNNFETFEDCQTSCSVVAGGGGSPAAHNLVSTAPEPVDCMVTPWLPWEPCDRTCGRRGSGRQRRVRRIKVHPRNGGRRCPRRMERYRRCRNLPPCI</sequence>
<dbReference type="PROSITE" id="PS51020">
    <property type="entry name" value="SPONDIN"/>
    <property type="match status" value="1"/>
</dbReference>
<dbReference type="InterPro" id="IPR044004">
    <property type="entry name" value="TSP1_spondin_dom"/>
</dbReference>
<keyword evidence="4" id="KW-0272">Extracellular matrix</keyword>
<dbReference type="AlphaFoldDB" id="A0A6A4VLI3"/>
<dbReference type="FunFam" id="2.60.40.2130:FF:000002">
    <property type="entry name" value="Putative Spondin-1"/>
    <property type="match status" value="1"/>
</dbReference>
<dbReference type="GO" id="GO:0004867">
    <property type="term" value="F:serine-type endopeptidase inhibitor activity"/>
    <property type="evidence" value="ECO:0007669"/>
    <property type="project" value="UniProtKB-KW"/>
</dbReference>
<dbReference type="InterPro" id="IPR036880">
    <property type="entry name" value="Kunitz_BPTI_sf"/>
</dbReference>
<evidence type="ECO:0000259" key="18">
    <source>
        <dbReference type="PROSITE" id="PS51020"/>
    </source>
</evidence>
<evidence type="ECO:0000256" key="9">
    <source>
        <dbReference type="ARBA" id="ARBA00022889"/>
    </source>
</evidence>
<dbReference type="InterPro" id="IPR051418">
    <property type="entry name" value="Spondin/Thrombospondin_T1"/>
</dbReference>
<keyword evidence="8" id="KW-0677">Repeat</keyword>
<dbReference type="PROSITE" id="PS50092">
    <property type="entry name" value="TSP1"/>
    <property type="match status" value="4"/>
</dbReference>
<dbReference type="PROSITE" id="PS00280">
    <property type="entry name" value="BPTI_KUNITZ_1"/>
    <property type="match status" value="1"/>
</dbReference>
<protein>
    <recommendedName>
        <fullName evidence="2">Spondin-1</fullName>
    </recommendedName>
    <alternativeName>
        <fullName evidence="13">F-spondin</fullName>
    </alternativeName>
</protein>
<dbReference type="EMBL" id="VIIS01001620">
    <property type="protein sequence ID" value="KAF0295396.1"/>
    <property type="molecule type" value="Genomic_DNA"/>
</dbReference>
<evidence type="ECO:0000256" key="4">
    <source>
        <dbReference type="ARBA" id="ARBA00022530"/>
    </source>
</evidence>
<dbReference type="FunFam" id="4.10.410.10:FF:000020">
    <property type="entry name" value="Collagen, type VI, alpha 3"/>
    <property type="match status" value="1"/>
</dbReference>
<feature type="signal peptide" evidence="15">
    <location>
        <begin position="1"/>
        <end position="23"/>
    </location>
</feature>
<dbReference type="InterPro" id="IPR036383">
    <property type="entry name" value="TSP1_rpt_sf"/>
</dbReference>
<dbReference type="SMART" id="SM00209">
    <property type="entry name" value="TSP1"/>
    <property type="match status" value="4"/>
</dbReference>